<dbReference type="EMBL" id="JAJNEC010000007">
    <property type="protein sequence ID" value="MCD2425505.1"/>
    <property type="molecule type" value="Genomic_DNA"/>
</dbReference>
<evidence type="ECO:0008006" key="3">
    <source>
        <dbReference type="Google" id="ProtNLM"/>
    </source>
</evidence>
<gene>
    <name evidence="1" type="ORF">LQ567_22160</name>
</gene>
<protein>
    <recommendedName>
        <fullName evidence="3">G domain-containing protein</fullName>
    </recommendedName>
</protein>
<sequence>MQKKLFAIVGYTNWGKSNTLYDLFGRRQFFPLKTPISYDRVFGDKKFSVVNASNEDRPTHDYLERLKNVLEIQRNANAYFVITISLIFNDGSHDVKPVFEYLNSLADYDITYLVLKNGWEPGASLKEDDLTRMREVATGRIVDLDTVINKSNANFRERADKIVSIINENR</sequence>
<organism evidence="1 2">
    <name type="scientific">Niabella pedocola</name>
    <dbReference type="NCBI Taxonomy" id="1752077"/>
    <lineage>
        <taxon>Bacteria</taxon>
        <taxon>Pseudomonadati</taxon>
        <taxon>Bacteroidota</taxon>
        <taxon>Chitinophagia</taxon>
        <taxon>Chitinophagales</taxon>
        <taxon>Chitinophagaceae</taxon>
        <taxon>Niabella</taxon>
    </lineage>
</organism>
<dbReference type="RefSeq" id="WP_231008019.1">
    <property type="nucleotide sequence ID" value="NZ_JAJNEC010000007.1"/>
</dbReference>
<evidence type="ECO:0000313" key="2">
    <source>
        <dbReference type="Proteomes" id="UP001199816"/>
    </source>
</evidence>
<proteinExistence type="predicted"/>
<comment type="caution">
    <text evidence="1">The sequence shown here is derived from an EMBL/GenBank/DDBJ whole genome shotgun (WGS) entry which is preliminary data.</text>
</comment>
<keyword evidence="2" id="KW-1185">Reference proteome</keyword>
<reference evidence="1 2" key="1">
    <citation type="submission" date="2021-11" db="EMBL/GenBank/DDBJ databases">
        <title>Genomic of Niabella pedocola.</title>
        <authorList>
            <person name="Wu T."/>
        </authorList>
    </citation>
    <scope>NUCLEOTIDE SEQUENCE [LARGE SCALE GENOMIC DNA]</scope>
    <source>
        <strain evidence="1 2">JCM 31011</strain>
    </source>
</reference>
<name>A0ABS8PWR3_9BACT</name>
<evidence type="ECO:0000313" key="1">
    <source>
        <dbReference type="EMBL" id="MCD2425505.1"/>
    </source>
</evidence>
<accession>A0ABS8PWR3</accession>
<dbReference type="Proteomes" id="UP001199816">
    <property type="component" value="Unassembled WGS sequence"/>
</dbReference>